<feature type="transmembrane region" description="Helical" evidence="7">
    <location>
        <begin position="334"/>
        <end position="354"/>
    </location>
</feature>
<dbReference type="InterPro" id="IPR036259">
    <property type="entry name" value="MFS_trans_sf"/>
</dbReference>
<dbReference type="SUPFAM" id="SSF69593">
    <property type="entry name" value="Glycerol-3-phosphate (1)-acyltransferase"/>
    <property type="match status" value="1"/>
</dbReference>
<sequence length="630" mass="70242">MSLAMLYKERKFWPLFWTMFLGAANDNVFKNALIILITYKNVSLFGLGAESLVAFAGGAFILPYVLFSATSGQISDHYDKAQVIKVTKFTELAFMVVGSIGFITESYGLLMLTLFLMGAQSSFFSPVKFSSLRTILKDDELTTGTALIGGGTFIAILIGTIIGGLAAAAPDATNVASLAILGFAILGIITARFQNKINDINEDVKIDYTFIKPTFKLLADSMKDKNSFRAMMGVSWFWFLGSFVLSVMPAIIKNVFFGSEMVASIFMATFTVGMGLGSWICSKLSGKRIEVGMVPIAAFGMSLAVFDLYYISTQWPMSVTGALMPPAEFFTQPMAIRAIIDLLLITIFGGNFYISQLTFMQHSAPLERLARTIAANNIWNAIFMVVAAVSIILLKKSGATALDNLAILGGVNLIYAAITYYFFHEEMWRFFFHMLTNVLYDIEVEGEENIPKDGKVVIAANHTSFVDWGVVMSLSPRPIRWVIDHRYYFIPGLKQFFMQGHLIPIATRKENPELLDKAYSKLDKTLQEERCVGFFPEGWITRDGKPRRYQPGIKKVVEQTNATVVPIVIKGLWGSFYSFSGKGVFKGIRWNLLKRRKVRVIVLSPIGPDEFCYKDLEDKMVSEYVKPLSS</sequence>
<keyword evidence="3" id="KW-1003">Cell membrane</keyword>
<feature type="transmembrane region" description="Helical" evidence="7">
    <location>
        <begin position="147"/>
        <end position="169"/>
    </location>
</feature>
<dbReference type="Pfam" id="PF01553">
    <property type="entry name" value="Acyltransferase"/>
    <property type="match status" value="1"/>
</dbReference>
<evidence type="ECO:0000313" key="9">
    <source>
        <dbReference type="EMBL" id="RZF22323.1"/>
    </source>
</evidence>
<keyword evidence="4 7" id="KW-0812">Transmembrane</keyword>
<dbReference type="SUPFAM" id="SSF103473">
    <property type="entry name" value="MFS general substrate transporter"/>
    <property type="match status" value="1"/>
</dbReference>
<feature type="transmembrane region" description="Helical" evidence="7">
    <location>
        <begin position="374"/>
        <end position="393"/>
    </location>
</feature>
<feature type="transmembrane region" description="Helical" evidence="7">
    <location>
        <begin position="230"/>
        <end position="252"/>
    </location>
</feature>
<reference evidence="10" key="1">
    <citation type="journal article" date="2019" name="Int. J. Syst. Evol. Microbiol.">
        <title>Halobacteriovorax valvorus sp. nov., a novel prokaryotic predator isolated from coastal seawater of China.</title>
        <authorList>
            <person name="Chen M.-X."/>
        </authorList>
    </citation>
    <scope>NUCLEOTIDE SEQUENCE [LARGE SCALE GENOMIC DNA]</scope>
    <source>
        <strain evidence="10">BL9</strain>
    </source>
</reference>
<evidence type="ECO:0000256" key="4">
    <source>
        <dbReference type="ARBA" id="ARBA00022692"/>
    </source>
</evidence>
<comment type="subcellular location">
    <subcellularLocation>
        <location evidence="1">Cell membrane</location>
        <topology evidence="1">Multi-pass membrane protein</topology>
    </subcellularLocation>
</comment>
<dbReference type="PANTHER" id="PTHR43266">
    <property type="entry name" value="MACROLIDE-EFFLUX PROTEIN"/>
    <property type="match status" value="1"/>
</dbReference>
<name>A0ABY0IJP6_9BACT</name>
<keyword evidence="10" id="KW-1185">Reference proteome</keyword>
<dbReference type="InterPro" id="IPR011701">
    <property type="entry name" value="MFS"/>
</dbReference>
<evidence type="ECO:0000256" key="5">
    <source>
        <dbReference type="ARBA" id="ARBA00022989"/>
    </source>
</evidence>
<feature type="transmembrane region" description="Helical" evidence="7">
    <location>
        <begin position="264"/>
        <end position="281"/>
    </location>
</feature>
<dbReference type="CDD" id="cd07989">
    <property type="entry name" value="LPLAT_AGPAT-like"/>
    <property type="match status" value="1"/>
</dbReference>
<evidence type="ECO:0000256" key="3">
    <source>
        <dbReference type="ARBA" id="ARBA00022475"/>
    </source>
</evidence>
<dbReference type="RefSeq" id="WP_114705268.1">
    <property type="nucleotide sequence ID" value="NZ_QDKL01000001.1"/>
</dbReference>
<evidence type="ECO:0000256" key="7">
    <source>
        <dbReference type="SAM" id="Phobius"/>
    </source>
</evidence>
<feature type="transmembrane region" description="Helical" evidence="7">
    <location>
        <begin position="12"/>
        <end position="39"/>
    </location>
</feature>
<feature type="transmembrane region" description="Helical" evidence="7">
    <location>
        <begin position="405"/>
        <end position="423"/>
    </location>
</feature>
<feature type="transmembrane region" description="Helical" evidence="7">
    <location>
        <begin position="45"/>
        <end position="66"/>
    </location>
</feature>
<dbReference type="PANTHER" id="PTHR43266:SF2">
    <property type="entry name" value="MAJOR FACILITATOR SUPERFAMILY (MFS) PROFILE DOMAIN-CONTAINING PROTEIN"/>
    <property type="match status" value="1"/>
</dbReference>
<accession>A0ABY0IJP6</accession>
<dbReference type="InterPro" id="IPR002123">
    <property type="entry name" value="Plipid/glycerol_acylTrfase"/>
</dbReference>
<organism evidence="9 10">
    <name type="scientific">Halobacteriovorax vibrionivorans</name>
    <dbReference type="NCBI Taxonomy" id="2152716"/>
    <lineage>
        <taxon>Bacteria</taxon>
        <taxon>Pseudomonadati</taxon>
        <taxon>Bdellovibrionota</taxon>
        <taxon>Bacteriovoracia</taxon>
        <taxon>Bacteriovoracales</taxon>
        <taxon>Halobacteriovoraceae</taxon>
        <taxon>Halobacteriovorax</taxon>
    </lineage>
</organism>
<keyword evidence="2" id="KW-0813">Transport</keyword>
<evidence type="ECO:0000256" key="1">
    <source>
        <dbReference type="ARBA" id="ARBA00004651"/>
    </source>
</evidence>
<feature type="transmembrane region" description="Helical" evidence="7">
    <location>
        <begin position="175"/>
        <end position="193"/>
    </location>
</feature>
<dbReference type="EMBL" id="QDKL01000001">
    <property type="protein sequence ID" value="RZF22323.1"/>
    <property type="molecule type" value="Genomic_DNA"/>
</dbReference>
<proteinExistence type="predicted"/>
<gene>
    <name evidence="9" type="ORF">DAY19_00725</name>
</gene>
<evidence type="ECO:0000313" key="10">
    <source>
        <dbReference type="Proteomes" id="UP000443582"/>
    </source>
</evidence>
<feature type="transmembrane region" description="Helical" evidence="7">
    <location>
        <begin position="293"/>
        <end position="311"/>
    </location>
</feature>
<dbReference type="SMART" id="SM00563">
    <property type="entry name" value="PlsC"/>
    <property type="match status" value="1"/>
</dbReference>
<dbReference type="Gene3D" id="1.20.1250.20">
    <property type="entry name" value="MFS general substrate transporter like domains"/>
    <property type="match status" value="1"/>
</dbReference>
<keyword evidence="6 7" id="KW-0472">Membrane</keyword>
<dbReference type="Proteomes" id="UP000443582">
    <property type="component" value="Unassembled WGS sequence"/>
</dbReference>
<evidence type="ECO:0000259" key="8">
    <source>
        <dbReference type="SMART" id="SM00563"/>
    </source>
</evidence>
<feature type="domain" description="Phospholipid/glycerol acyltransferase" evidence="8">
    <location>
        <begin position="456"/>
        <end position="572"/>
    </location>
</feature>
<evidence type="ECO:0000256" key="2">
    <source>
        <dbReference type="ARBA" id="ARBA00022448"/>
    </source>
</evidence>
<keyword evidence="5 7" id="KW-1133">Transmembrane helix</keyword>
<protein>
    <submittedName>
        <fullName evidence="9">MFS transporter</fullName>
    </submittedName>
</protein>
<comment type="caution">
    <text evidence="9">The sequence shown here is derived from an EMBL/GenBank/DDBJ whole genome shotgun (WGS) entry which is preliminary data.</text>
</comment>
<dbReference type="Pfam" id="PF07690">
    <property type="entry name" value="MFS_1"/>
    <property type="match status" value="1"/>
</dbReference>
<evidence type="ECO:0000256" key="6">
    <source>
        <dbReference type="ARBA" id="ARBA00023136"/>
    </source>
</evidence>
<dbReference type="CDD" id="cd06173">
    <property type="entry name" value="MFS_MefA_like"/>
    <property type="match status" value="1"/>
</dbReference>